<proteinExistence type="predicted"/>
<dbReference type="Gene3D" id="3.40.50.1820">
    <property type="entry name" value="alpha/beta hydrolase"/>
    <property type="match status" value="1"/>
</dbReference>
<protein>
    <submittedName>
        <fullName evidence="3">CocE/NonD family hydrolase</fullName>
    </submittedName>
</protein>
<dbReference type="InterPro" id="IPR013736">
    <property type="entry name" value="Xaa-Pro_dipept_C"/>
</dbReference>
<organism evidence="3 4">
    <name type="scientific">Acetobacter conturbans</name>
    <dbReference type="NCBI Taxonomy" id="1737472"/>
    <lineage>
        <taxon>Bacteria</taxon>
        <taxon>Pseudomonadati</taxon>
        <taxon>Pseudomonadota</taxon>
        <taxon>Alphaproteobacteria</taxon>
        <taxon>Acetobacterales</taxon>
        <taxon>Acetobacteraceae</taxon>
        <taxon>Acetobacter</taxon>
    </lineage>
</organism>
<evidence type="ECO:0000259" key="2">
    <source>
        <dbReference type="SMART" id="SM00939"/>
    </source>
</evidence>
<dbReference type="SUPFAM" id="SSF49785">
    <property type="entry name" value="Galactose-binding domain-like"/>
    <property type="match status" value="1"/>
</dbReference>
<evidence type="ECO:0000256" key="1">
    <source>
        <dbReference type="ARBA" id="ARBA00022801"/>
    </source>
</evidence>
<sequence length="715" mass="79543">MKRRAFLGGGLTVALPISAAWGREVAPVAAIRTDDPRIEVIENLWIPMPDGIHLAARLFLPVHAQRHPVGVVIEYLPYRKRDAYRYRDDIAGPALAAGGIGLLRVDIRGSGDSEGVIRDEYMPPEENDALDLIAWTAKQSWCNGKVGMRGISYGSFDGLQAAAKAPPALAAIVSTCGTEQRYQDDIHYRGGCLLAAQLDWGMEWQTILRAPPDPRVVGKDRWAHLWQQRLDAVSPIVTEWGEHQRLDEKWRYGSIEDYSKLRCAMFHVAGQLDCYVNSAARLMELAPQCPQKALIGPWTHKWPGYPDPPGHTGAPAFVANGVPGPGVDWLPIESRFWRHWLMGEANGIMDEPAMWVFREEGPPAEYFPDDTPGSWISASTWPPMSQQVSTLYLNERSLDLAPHPSVERECQPNQAIGFATPSTYSSGDPTSWWREQSGDDAPSLTFDSAPLSKAVDILGQPVLHLRIRSDRPVAKIFARINEVLPDGSSAPVTNALLNLTHRVSDSEPSPLVSGQSYDVTLRGLFICHRLSPGSRIRVAISESWWPVVWPSPEPVVLTLVTGVSRLDLPLAPENQTESPPFEVLRQRWRGAADAAPYRDRLHDVRVSGEPGRRLYVLESGSRSETLTAVPATNEMLGEAYWTRRTIREDAPNSAEMVTGYSSSFCMDGETVKLVAEVTLRSTKKEFLYDESFTAIHNGKSVCSRNWKRRVKRDLV</sequence>
<evidence type="ECO:0000313" key="3">
    <source>
        <dbReference type="EMBL" id="NHN90047.1"/>
    </source>
</evidence>
<dbReference type="InterPro" id="IPR000383">
    <property type="entry name" value="Xaa-Pro-like_dom"/>
</dbReference>
<dbReference type="GO" id="GO:0016787">
    <property type="term" value="F:hydrolase activity"/>
    <property type="evidence" value="ECO:0007669"/>
    <property type="project" value="UniProtKB-KW"/>
</dbReference>
<dbReference type="NCBIfam" id="TIGR00976">
    <property type="entry name" value="CocE_NonD"/>
    <property type="match status" value="1"/>
</dbReference>
<dbReference type="InterPro" id="IPR029058">
    <property type="entry name" value="AB_hydrolase_fold"/>
</dbReference>
<dbReference type="SMART" id="SM00939">
    <property type="entry name" value="PepX_C"/>
    <property type="match status" value="1"/>
</dbReference>
<dbReference type="PANTHER" id="PTHR43056">
    <property type="entry name" value="PEPTIDASE S9 PROLYL OLIGOPEPTIDASE"/>
    <property type="match status" value="1"/>
</dbReference>
<dbReference type="Gene3D" id="1.10.3020.10">
    <property type="entry name" value="alpha-amino acid ester hydrolase ( Helical cap domain)"/>
    <property type="match status" value="1"/>
</dbReference>
<dbReference type="Pfam" id="PF08530">
    <property type="entry name" value="PepX_C"/>
    <property type="match status" value="1"/>
</dbReference>
<reference evidence="3 4" key="1">
    <citation type="journal article" date="2020" name="Int. J. Syst. Evol. Microbiol.">
        <title>Novel acetic acid bacteria from cider fermentations: Acetobacter conturbans sp. nov. and Acetobacter fallax sp. nov.</title>
        <authorList>
            <person name="Sombolestani A.S."/>
            <person name="Cleenwerck I."/>
            <person name="Cnockaert M."/>
            <person name="Borremans W."/>
            <person name="Wieme A.D."/>
            <person name="De Vuyst L."/>
            <person name="Vandamme P."/>
        </authorList>
    </citation>
    <scope>NUCLEOTIDE SEQUENCE [LARGE SCALE GENOMIC DNA]</scope>
    <source>
        <strain evidence="3 4">LMG 1627</strain>
    </source>
</reference>
<dbReference type="EMBL" id="WOSY01000027">
    <property type="protein sequence ID" value="NHN90047.1"/>
    <property type="molecule type" value="Genomic_DNA"/>
</dbReference>
<dbReference type="SUPFAM" id="SSF53474">
    <property type="entry name" value="alpha/beta-Hydrolases"/>
    <property type="match status" value="1"/>
</dbReference>
<dbReference type="Proteomes" id="UP000631653">
    <property type="component" value="Unassembled WGS sequence"/>
</dbReference>
<name>A0ABX0K2R2_9PROT</name>
<keyword evidence="4" id="KW-1185">Reference proteome</keyword>
<dbReference type="Gene3D" id="2.60.120.260">
    <property type="entry name" value="Galactose-binding domain-like"/>
    <property type="match status" value="1"/>
</dbReference>
<dbReference type="InterPro" id="IPR005674">
    <property type="entry name" value="CocE/Ser_esterase"/>
</dbReference>
<accession>A0ABX0K2R2</accession>
<evidence type="ECO:0000313" key="4">
    <source>
        <dbReference type="Proteomes" id="UP000631653"/>
    </source>
</evidence>
<dbReference type="RefSeq" id="WP_173571265.1">
    <property type="nucleotide sequence ID" value="NZ_WOSY01000027.1"/>
</dbReference>
<gene>
    <name evidence="3" type="ORF">GOB81_15730</name>
</gene>
<dbReference type="PANTHER" id="PTHR43056:SF10">
    <property type="entry name" value="COCE_NOND FAMILY, PUTATIVE (AFU_ORTHOLOGUE AFUA_7G00600)-RELATED"/>
    <property type="match status" value="1"/>
</dbReference>
<feature type="domain" description="Xaa-Pro dipeptidyl-peptidase C-terminal" evidence="2">
    <location>
        <begin position="334"/>
        <end position="579"/>
    </location>
</feature>
<comment type="caution">
    <text evidence="3">The sequence shown here is derived from an EMBL/GenBank/DDBJ whole genome shotgun (WGS) entry which is preliminary data.</text>
</comment>
<dbReference type="InterPro" id="IPR008979">
    <property type="entry name" value="Galactose-bd-like_sf"/>
</dbReference>
<keyword evidence="1 3" id="KW-0378">Hydrolase</keyword>
<dbReference type="InterPro" id="IPR050585">
    <property type="entry name" value="Xaa-Pro_dipeptidyl-ppase/CocE"/>
</dbReference>
<dbReference type="Pfam" id="PF02129">
    <property type="entry name" value="Peptidase_S15"/>
    <property type="match status" value="1"/>
</dbReference>